<feature type="domain" description="Glycosyl transferase family 1" evidence="1">
    <location>
        <begin position="187"/>
        <end position="349"/>
    </location>
</feature>
<evidence type="ECO:0000313" key="4">
    <source>
        <dbReference type="Proteomes" id="UP000671913"/>
    </source>
</evidence>
<dbReference type="InterPro" id="IPR001296">
    <property type="entry name" value="Glyco_trans_1"/>
</dbReference>
<feature type="domain" description="Glycosyltransferase subfamily 4-like N-terminal" evidence="2">
    <location>
        <begin position="15"/>
        <end position="176"/>
    </location>
</feature>
<dbReference type="EMBL" id="CP060096">
    <property type="protein sequence ID" value="QSZ28159.1"/>
    <property type="molecule type" value="Genomic_DNA"/>
</dbReference>
<evidence type="ECO:0000313" key="3">
    <source>
        <dbReference type="EMBL" id="QSZ28159.1"/>
    </source>
</evidence>
<protein>
    <submittedName>
        <fullName evidence="3">Glycosyltransferase family 4 protein</fullName>
    </submittedName>
</protein>
<dbReference type="InterPro" id="IPR028098">
    <property type="entry name" value="Glyco_trans_4-like_N"/>
</dbReference>
<dbReference type="Pfam" id="PF13439">
    <property type="entry name" value="Glyco_transf_4"/>
    <property type="match status" value="1"/>
</dbReference>
<dbReference type="PANTHER" id="PTHR12526">
    <property type="entry name" value="GLYCOSYLTRANSFERASE"/>
    <property type="match status" value="1"/>
</dbReference>
<accession>A0A975AX80</accession>
<reference evidence="3" key="1">
    <citation type="submission" date="2020-08" db="EMBL/GenBank/DDBJ databases">
        <title>Genomic insights into the carbon and energy metabolism of the first obligate autotrophic acetogenic bacterium Aceticella autotrophica gen. nov., sp. nov.</title>
        <authorList>
            <person name="Toshchakov S.V."/>
            <person name="Elcheninov A.G."/>
            <person name="Kublanov I.V."/>
            <person name="Frolov E.N."/>
            <person name="Lebedinsky A.V."/>
        </authorList>
    </citation>
    <scope>NUCLEOTIDE SEQUENCE</scope>
    <source>
        <strain evidence="3">3443-3Ac</strain>
    </source>
</reference>
<name>A0A975AX80_9THEO</name>
<proteinExistence type="predicted"/>
<dbReference type="SUPFAM" id="SSF53756">
    <property type="entry name" value="UDP-Glycosyltransferase/glycogen phosphorylase"/>
    <property type="match status" value="1"/>
</dbReference>
<dbReference type="Gene3D" id="3.40.50.2000">
    <property type="entry name" value="Glycogen Phosphorylase B"/>
    <property type="match status" value="2"/>
</dbReference>
<dbReference type="CDD" id="cd03808">
    <property type="entry name" value="GT4_CapM-like"/>
    <property type="match status" value="1"/>
</dbReference>
<dbReference type="Proteomes" id="UP000671913">
    <property type="component" value="Chromosome"/>
</dbReference>
<organism evidence="3 4">
    <name type="scientific">Aceticella autotrophica</name>
    <dbReference type="NCBI Taxonomy" id="2755338"/>
    <lineage>
        <taxon>Bacteria</taxon>
        <taxon>Bacillati</taxon>
        <taxon>Bacillota</taxon>
        <taxon>Clostridia</taxon>
        <taxon>Thermoanaerobacterales</taxon>
        <taxon>Thermoanaerobacteraceae</taxon>
        <taxon>Aceticella</taxon>
    </lineage>
</organism>
<keyword evidence="4" id="KW-1185">Reference proteome</keyword>
<gene>
    <name evidence="3" type="ORF">ACETAC_04735</name>
</gene>
<dbReference type="AlphaFoldDB" id="A0A975AX80"/>
<dbReference type="Pfam" id="PF00534">
    <property type="entry name" value="Glycos_transf_1"/>
    <property type="match status" value="1"/>
</dbReference>
<dbReference type="GO" id="GO:0016757">
    <property type="term" value="F:glycosyltransferase activity"/>
    <property type="evidence" value="ECO:0007669"/>
    <property type="project" value="InterPro"/>
</dbReference>
<evidence type="ECO:0000259" key="2">
    <source>
        <dbReference type="Pfam" id="PF13439"/>
    </source>
</evidence>
<dbReference type="PANTHER" id="PTHR12526:SF630">
    <property type="entry name" value="GLYCOSYLTRANSFERASE"/>
    <property type="match status" value="1"/>
</dbReference>
<evidence type="ECO:0000259" key="1">
    <source>
        <dbReference type="Pfam" id="PF00534"/>
    </source>
</evidence>
<sequence length="376" mass="42930">MSKIKVLYIIRRAEGGMKKHLLSILNMMDMNKYMVAVACHFDKKTKEDLRCKDINVYDVDILDNINLKADIYSIMELKHAINVFAPDIVHIHGAKASLVGRIACMGKKCKIVVTVHNFPGYDKMHPLKRDVYLFINKYLNKRTSQFIAVSDALKNEIIKYEGIEENKIKTIYNCIDNSTYKINSNLNLRKEFNLPAESLIVGSAARLIPSKGIQDLVNAANLLRDINNLYFIVAGDGPMMPELKKMVNYHKLDNFIFTGFRDDIPDFLRNLDIFVLPSHQEGFGLSIIEAMFQDKPVIATNVGGIPEILKNSSYGIIINAGDVNALSKYIKKLVNDSELRKKLSQFGKEYVINKFSCEKMYREIDSIYENLTRLNL</sequence>
<dbReference type="KEGG" id="aaut:ACETAC_04735"/>
<dbReference type="RefSeq" id="WP_284680898.1">
    <property type="nucleotide sequence ID" value="NZ_CP060096.1"/>
</dbReference>